<protein>
    <submittedName>
        <fullName evidence="2">Uncharacterized protein</fullName>
    </submittedName>
</protein>
<evidence type="ECO:0000313" key="3">
    <source>
        <dbReference type="Proteomes" id="UP000191980"/>
    </source>
</evidence>
<evidence type="ECO:0000256" key="1">
    <source>
        <dbReference type="SAM" id="Phobius"/>
    </source>
</evidence>
<sequence>MAGISWHNVVTGAVLFAAGDSIGTLIAGDFLYQRMLGMMVLGGSLYAWEIPSYFAHLQRRFNRQGYPNAFKRTIAAGLFFNPLWIARHLLFIKLFSGQWQTISPDILVVATESFIFCFPFSLLANYLIQNVIFFRWRFLVSSIYSALTVIYFALSEVLFATTS</sequence>
<feature type="transmembrane region" description="Helical" evidence="1">
    <location>
        <begin position="69"/>
        <end position="86"/>
    </location>
</feature>
<keyword evidence="3" id="KW-1185">Reference proteome</keyword>
<dbReference type="STRING" id="1420851.AU255_02295"/>
<feature type="transmembrane region" description="Helical" evidence="1">
    <location>
        <begin position="106"/>
        <end position="126"/>
    </location>
</feature>
<accession>A0A1V8M5D5</accession>
<name>A0A1V8M5D5_9GAMM</name>
<keyword evidence="1" id="KW-1133">Transmembrane helix</keyword>
<dbReference type="Proteomes" id="UP000191980">
    <property type="component" value="Unassembled WGS sequence"/>
</dbReference>
<dbReference type="OrthoDB" id="5569620at2"/>
<dbReference type="RefSeq" id="WP_080521382.1">
    <property type="nucleotide sequence ID" value="NZ_LPUF01000001.1"/>
</dbReference>
<comment type="caution">
    <text evidence="2">The sequence shown here is derived from an EMBL/GenBank/DDBJ whole genome shotgun (WGS) entry which is preliminary data.</text>
</comment>
<feature type="transmembrane region" description="Helical" evidence="1">
    <location>
        <begin position="30"/>
        <end position="48"/>
    </location>
</feature>
<keyword evidence="1" id="KW-0472">Membrane</keyword>
<gene>
    <name evidence="2" type="ORF">AU255_02295</name>
</gene>
<evidence type="ECO:0000313" key="2">
    <source>
        <dbReference type="EMBL" id="OQK16759.1"/>
    </source>
</evidence>
<reference evidence="2 3" key="1">
    <citation type="submission" date="2015-12" db="EMBL/GenBank/DDBJ databases">
        <authorList>
            <person name="Shamseldin A."/>
            <person name="Moawad H."/>
            <person name="Abd El-Rahim W.M."/>
            <person name="Sadowsky M.J."/>
        </authorList>
    </citation>
    <scope>NUCLEOTIDE SEQUENCE [LARGE SCALE GENOMIC DNA]</scope>
    <source>
        <strain evidence="2 3">WF1</strain>
    </source>
</reference>
<dbReference type="AlphaFoldDB" id="A0A1V8M5D5"/>
<dbReference type="EMBL" id="LPUF01000001">
    <property type="protein sequence ID" value="OQK16759.1"/>
    <property type="molecule type" value="Genomic_DNA"/>
</dbReference>
<feature type="transmembrane region" description="Helical" evidence="1">
    <location>
        <begin position="138"/>
        <end position="160"/>
    </location>
</feature>
<proteinExistence type="predicted"/>
<organism evidence="2 3">
    <name type="scientific">Methyloprofundus sedimenti</name>
    <dbReference type="NCBI Taxonomy" id="1420851"/>
    <lineage>
        <taxon>Bacteria</taxon>
        <taxon>Pseudomonadati</taxon>
        <taxon>Pseudomonadota</taxon>
        <taxon>Gammaproteobacteria</taxon>
        <taxon>Methylococcales</taxon>
        <taxon>Methylococcaceae</taxon>
        <taxon>Methyloprofundus</taxon>
    </lineage>
</organism>
<keyword evidence="1" id="KW-0812">Transmembrane</keyword>